<keyword evidence="2" id="KW-1185">Reference proteome</keyword>
<dbReference type="RefSeq" id="WP_262429714.1">
    <property type="nucleotide sequence ID" value="NZ_JACRTG010000018.1"/>
</dbReference>
<comment type="caution">
    <text evidence="1">The sequence shown here is derived from an EMBL/GenBank/DDBJ whole genome shotgun (WGS) entry which is preliminary data.</text>
</comment>
<name>A0A926EXW8_9FIRM</name>
<sequence length="122" mass="14654">MYQTAKNLVNNAVRKYHTKNKYIYPVNEKFAYLNTTIEDELDKIYEDEIDIDYLMCDVLKQLKDKDYQFYDDYFIKNSTVCELAEKYNISISAIYTRIHRLKIKVQKIAKNCILDEINQSLE</sequence>
<proteinExistence type="predicted"/>
<evidence type="ECO:0000313" key="1">
    <source>
        <dbReference type="EMBL" id="MBC8588265.1"/>
    </source>
</evidence>
<dbReference type="SUPFAM" id="SSF88659">
    <property type="entry name" value="Sigma3 and sigma4 domains of RNA polymerase sigma factors"/>
    <property type="match status" value="1"/>
</dbReference>
<dbReference type="InterPro" id="IPR036388">
    <property type="entry name" value="WH-like_DNA-bd_sf"/>
</dbReference>
<accession>A0A926EXW8</accession>
<dbReference type="Proteomes" id="UP000601171">
    <property type="component" value="Unassembled WGS sequence"/>
</dbReference>
<evidence type="ECO:0000313" key="2">
    <source>
        <dbReference type="Proteomes" id="UP000601171"/>
    </source>
</evidence>
<dbReference type="AlphaFoldDB" id="A0A926EXW8"/>
<protein>
    <submittedName>
        <fullName evidence="1">Sigma-70 family RNA polymerase sigma factor</fullName>
    </submittedName>
</protein>
<dbReference type="Gene3D" id="1.10.10.10">
    <property type="entry name" value="Winged helix-like DNA-binding domain superfamily/Winged helix DNA-binding domain"/>
    <property type="match status" value="1"/>
</dbReference>
<gene>
    <name evidence="1" type="ORF">H8707_08425</name>
</gene>
<dbReference type="EMBL" id="JACRTG010000018">
    <property type="protein sequence ID" value="MBC8588265.1"/>
    <property type="molecule type" value="Genomic_DNA"/>
</dbReference>
<organism evidence="1 2">
    <name type="scientific">Paratissierella segnis</name>
    <dbReference type="NCBI Taxonomy" id="2763679"/>
    <lineage>
        <taxon>Bacteria</taxon>
        <taxon>Bacillati</taxon>
        <taxon>Bacillota</taxon>
        <taxon>Tissierellia</taxon>
        <taxon>Tissierellales</taxon>
        <taxon>Tissierellaceae</taxon>
        <taxon>Paratissierella</taxon>
    </lineage>
</organism>
<dbReference type="InterPro" id="IPR013324">
    <property type="entry name" value="RNA_pol_sigma_r3/r4-like"/>
</dbReference>
<reference evidence="1" key="1">
    <citation type="submission" date="2020-08" db="EMBL/GenBank/DDBJ databases">
        <title>Genome public.</title>
        <authorList>
            <person name="Liu C."/>
            <person name="Sun Q."/>
        </authorList>
    </citation>
    <scope>NUCLEOTIDE SEQUENCE</scope>
    <source>
        <strain evidence="1">BX21</strain>
    </source>
</reference>